<accession>A0A0E9QVI4</accession>
<dbReference type="EMBL" id="GBXM01088444">
    <property type="protein sequence ID" value="JAH20133.1"/>
    <property type="molecule type" value="Transcribed_RNA"/>
</dbReference>
<dbReference type="AlphaFoldDB" id="A0A0E9QVI4"/>
<organism evidence="1">
    <name type="scientific">Anguilla anguilla</name>
    <name type="common">European freshwater eel</name>
    <name type="synonym">Muraena anguilla</name>
    <dbReference type="NCBI Taxonomy" id="7936"/>
    <lineage>
        <taxon>Eukaryota</taxon>
        <taxon>Metazoa</taxon>
        <taxon>Chordata</taxon>
        <taxon>Craniata</taxon>
        <taxon>Vertebrata</taxon>
        <taxon>Euteleostomi</taxon>
        <taxon>Actinopterygii</taxon>
        <taxon>Neopterygii</taxon>
        <taxon>Teleostei</taxon>
        <taxon>Anguilliformes</taxon>
        <taxon>Anguillidae</taxon>
        <taxon>Anguilla</taxon>
    </lineage>
</organism>
<protein>
    <submittedName>
        <fullName evidence="1">Uncharacterized protein</fullName>
    </submittedName>
</protein>
<reference evidence="1" key="1">
    <citation type="submission" date="2014-11" db="EMBL/GenBank/DDBJ databases">
        <authorList>
            <person name="Amaro Gonzalez C."/>
        </authorList>
    </citation>
    <scope>NUCLEOTIDE SEQUENCE</scope>
</reference>
<sequence length="29" mass="3272">MGFLFSIYTSEKSGVGRPIQTLRPFAVLR</sequence>
<name>A0A0E9QVI4_ANGAN</name>
<proteinExistence type="predicted"/>
<evidence type="ECO:0000313" key="1">
    <source>
        <dbReference type="EMBL" id="JAH20133.1"/>
    </source>
</evidence>
<reference evidence="1" key="2">
    <citation type="journal article" date="2015" name="Fish Shellfish Immunol.">
        <title>Early steps in the European eel (Anguilla anguilla)-Vibrio vulnificus interaction in the gills: Role of the RtxA13 toxin.</title>
        <authorList>
            <person name="Callol A."/>
            <person name="Pajuelo D."/>
            <person name="Ebbesson L."/>
            <person name="Teles M."/>
            <person name="MacKenzie S."/>
            <person name="Amaro C."/>
        </authorList>
    </citation>
    <scope>NUCLEOTIDE SEQUENCE</scope>
</reference>